<dbReference type="InterPro" id="IPR036890">
    <property type="entry name" value="HATPase_C_sf"/>
</dbReference>
<dbReference type="InterPro" id="IPR005467">
    <property type="entry name" value="His_kinase_dom"/>
</dbReference>
<dbReference type="NCBIfam" id="TIGR00229">
    <property type="entry name" value="sensory_box"/>
    <property type="match status" value="4"/>
</dbReference>
<dbReference type="SMART" id="SM00387">
    <property type="entry name" value="HATPase_c"/>
    <property type="match status" value="1"/>
</dbReference>
<dbReference type="InterPro" id="IPR013655">
    <property type="entry name" value="PAS_fold_3"/>
</dbReference>
<feature type="domain" description="PAC" evidence="11">
    <location>
        <begin position="476"/>
        <end position="528"/>
    </location>
</feature>
<dbReference type="SMART" id="SM00065">
    <property type="entry name" value="GAF"/>
    <property type="match status" value="1"/>
</dbReference>
<comment type="catalytic activity">
    <reaction evidence="1">
        <text>ATP + protein L-histidine = ADP + protein N-phospho-L-histidine.</text>
        <dbReference type="EC" id="2.7.13.3"/>
    </reaction>
</comment>
<gene>
    <name evidence="12" type="ORF">HCG48_15975</name>
</gene>
<dbReference type="InterPro" id="IPR000014">
    <property type="entry name" value="PAS"/>
</dbReference>
<evidence type="ECO:0000256" key="4">
    <source>
        <dbReference type="ARBA" id="ARBA00022679"/>
    </source>
</evidence>
<dbReference type="SUPFAM" id="SSF47384">
    <property type="entry name" value="Homodimeric domain of signal transducing histidine kinase"/>
    <property type="match status" value="1"/>
</dbReference>
<dbReference type="Proteomes" id="UP000500857">
    <property type="component" value="Chromosome"/>
</dbReference>
<dbReference type="InterPro" id="IPR001610">
    <property type="entry name" value="PAC"/>
</dbReference>
<dbReference type="PROSITE" id="PS50109">
    <property type="entry name" value="HIS_KIN"/>
    <property type="match status" value="1"/>
</dbReference>
<dbReference type="PROSITE" id="PS50113">
    <property type="entry name" value="PAC"/>
    <property type="match status" value="2"/>
</dbReference>
<evidence type="ECO:0000256" key="8">
    <source>
        <dbReference type="SAM" id="MobiDB-lite"/>
    </source>
</evidence>
<dbReference type="InterPro" id="IPR004358">
    <property type="entry name" value="Sig_transdc_His_kin-like_C"/>
</dbReference>
<keyword evidence="13" id="KW-1185">Reference proteome</keyword>
<feature type="domain" description="PAS" evidence="10">
    <location>
        <begin position="142"/>
        <end position="187"/>
    </location>
</feature>
<dbReference type="SMART" id="SM00388">
    <property type="entry name" value="HisKA"/>
    <property type="match status" value="1"/>
</dbReference>
<feature type="domain" description="PAS" evidence="10">
    <location>
        <begin position="400"/>
        <end position="474"/>
    </location>
</feature>
<evidence type="ECO:0000259" key="9">
    <source>
        <dbReference type="PROSITE" id="PS50109"/>
    </source>
</evidence>
<dbReference type="Pfam" id="PF08447">
    <property type="entry name" value="PAS_3"/>
    <property type="match status" value="2"/>
</dbReference>
<dbReference type="PANTHER" id="PTHR43304:SF1">
    <property type="entry name" value="PAC DOMAIN-CONTAINING PROTEIN"/>
    <property type="match status" value="1"/>
</dbReference>
<dbReference type="PROSITE" id="PS50112">
    <property type="entry name" value="PAS"/>
    <property type="match status" value="4"/>
</dbReference>
<evidence type="ECO:0000259" key="11">
    <source>
        <dbReference type="PROSITE" id="PS50113"/>
    </source>
</evidence>
<keyword evidence="3" id="KW-0597">Phosphoprotein</keyword>
<dbReference type="Gene3D" id="3.30.565.10">
    <property type="entry name" value="Histidine kinase-like ATPase, C-terminal domain"/>
    <property type="match status" value="1"/>
</dbReference>
<dbReference type="KEGG" id="oxy:HCG48_15975"/>
<feature type="coiled-coil region" evidence="7">
    <location>
        <begin position="853"/>
        <end position="890"/>
    </location>
</feature>
<dbReference type="RefSeq" id="WP_168570045.1">
    <property type="nucleotide sequence ID" value="NZ_CP051167.1"/>
</dbReference>
<evidence type="ECO:0000256" key="1">
    <source>
        <dbReference type="ARBA" id="ARBA00000085"/>
    </source>
</evidence>
<dbReference type="CDD" id="cd00130">
    <property type="entry name" value="PAS"/>
    <property type="match status" value="4"/>
</dbReference>
<keyword evidence="4" id="KW-0808">Transferase</keyword>
<feature type="region of interest" description="Disordered" evidence="8">
    <location>
        <begin position="1"/>
        <end position="20"/>
    </location>
</feature>
<dbReference type="SUPFAM" id="SSF55785">
    <property type="entry name" value="PYP-like sensor domain (PAS domain)"/>
    <property type="match status" value="5"/>
</dbReference>
<dbReference type="SUPFAM" id="SSF55781">
    <property type="entry name" value="GAF domain-like"/>
    <property type="match status" value="1"/>
</dbReference>
<dbReference type="Gene3D" id="3.30.450.40">
    <property type="match status" value="1"/>
</dbReference>
<dbReference type="InterPro" id="IPR003018">
    <property type="entry name" value="GAF"/>
</dbReference>
<evidence type="ECO:0000313" key="13">
    <source>
        <dbReference type="Proteomes" id="UP000500857"/>
    </source>
</evidence>
<evidence type="ECO:0000313" key="12">
    <source>
        <dbReference type="EMBL" id="QIZ71893.1"/>
    </source>
</evidence>
<evidence type="ECO:0000256" key="5">
    <source>
        <dbReference type="ARBA" id="ARBA00022777"/>
    </source>
</evidence>
<keyword evidence="6" id="KW-0902">Two-component regulatory system</keyword>
<organism evidence="12 13">
    <name type="scientific">Oxynema aestuarii AP17</name>
    <dbReference type="NCBI Taxonomy" id="2064643"/>
    <lineage>
        <taxon>Bacteria</taxon>
        <taxon>Bacillati</taxon>
        <taxon>Cyanobacteriota</taxon>
        <taxon>Cyanophyceae</taxon>
        <taxon>Oscillatoriophycideae</taxon>
        <taxon>Oscillatoriales</taxon>
        <taxon>Oscillatoriaceae</taxon>
        <taxon>Oxynema</taxon>
        <taxon>Oxynema aestuarii</taxon>
    </lineage>
</organism>
<dbReference type="InterPro" id="IPR000700">
    <property type="entry name" value="PAS-assoc_C"/>
</dbReference>
<dbReference type="Pfam" id="PF00512">
    <property type="entry name" value="HisKA"/>
    <property type="match status" value="1"/>
</dbReference>
<dbReference type="InterPro" id="IPR003594">
    <property type="entry name" value="HATPase_dom"/>
</dbReference>
<dbReference type="AlphaFoldDB" id="A0A6H1U1J2"/>
<dbReference type="Pfam" id="PF08448">
    <property type="entry name" value="PAS_4"/>
    <property type="match status" value="2"/>
</dbReference>
<dbReference type="Gene3D" id="3.30.450.20">
    <property type="entry name" value="PAS domain"/>
    <property type="match status" value="5"/>
</dbReference>
<dbReference type="Pfam" id="PF01590">
    <property type="entry name" value="GAF"/>
    <property type="match status" value="1"/>
</dbReference>
<dbReference type="Pfam" id="PF02518">
    <property type="entry name" value="HATPase_c"/>
    <property type="match status" value="1"/>
</dbReference>
<evidence type="ECO:0000256" key="6">
    <source>
        <dbReference type="ARBA" id="ARBA00023012"/>
    </source>
</evidence>
<dbReference type="PANTHER" id="PTHR43304">
    <property type="entry name" value="PHYTOCHROME-LIKE PROTEIN CPH1"/>
    <property type="match status" value="1"/>
</dbReference>
<keyword evidence="7" id="KW-0175">Coiled coil</keyword>
<dbReference type="EMBL" id="CP051167">
    <property type="protein sequence ID" value="QIZ71893.1"/>
    <property type="molecule type" value="Genomic_DNA"/>
</dbReference>
<feature type="compositionally biased region" description="Polar residues" evidence="8">
    <location>
        <begin position="1"/>
        <end position="16"/>
    </location>
</feature>
<dbReference type="SUPFAM" id="SSF55874">
    <property type="entry name" value="ATPase domain of HSP90 chaperone/DNA topoisomerase II/histidine kinase"/>
    <property type="match status" value="1"/>
</dbReference>
<feature type="domain" description="Histidine kinase" evidence="9">
    <location>
        <begin position="899"/>
        <end position="1163"/>
    </location>
</feature>
<dbReference type="InterPro" id="IPR036097">
    <property type="entry name" value="HisK_dim/P_sf"/>
</dbReference>
<evidence type="ECO:0000259" key="10">
    <source>
        <dbReference type="PROSITE" id="PS50112"/>
    </source>
</evidence>
<protein>
    <recommendedName>
        <fullName evidence="2">histidine kinase</fullName>
        <ecNumber evidence="2">2.7.13.3</ecNumber>
    </recommendedName>
</protein>
<name>A0A6H1U1J2_9CYAN</name>
<evidence type="ECO:0000256" key="7">
    <source>
        <dbReference type="SAM" id="Coils"/>
    </source>
</evidence>
<dbReference type="PRINTS" id="PR00344">
    <property type="entry name" value="BCTRLSENSOR"/>
</dbReference>
<dbReference type="InterPro" id="IPR035965">
    <property type="entry name" value="PAS-like_dom_sf"/>
</dbReference>
<accession>A0A6H1U1J2</accession>
<dbReference type="EC" id="2.7.13.3" evidence="2"/>
<evidence type="ECO:0000256" key="3">
    <source>
        <dbReference type="ARBA" id="ARBA00022553"/>
    </source>
</evidence>
<dbReference type="SMART" id="SM00091">
    <property type="entry name" value="PAS"/>
    <property type="match status" value="5"/>
</dbReference>
<dbReference type="InterPro" id="IPR013656">
    <property type="entry name" value="PAS_4"/>
</dbReference>
<feature type="domain" description="PAS" evidence="10">
    <location>
        <begin position="273"/>
        <end position="342"/>
    </location>
</feature>
<reference evidence="12 13" key="1">
    <citation type="submission" date="2020-04" db="EMBL/GenBank/DDBJ databases">
        <authorList>
            <person name="Basu S."/>
            <person name="Maruthanayagam V."/>
            <person name="Chakraborty S."/>
            <person name="Pramanik A."/>
            <person name="Mukherjee J."/>
            <person name="Brink B."/>
        </authorList>
    </citation>
    <scope>NUCLEOTIDE SEQUENCE [LARGE SCALE GENOMIC DNA]</scope>
    <source>
        <strain evidence="12 13">AP17</strain>
    </source>
</reference>
<dbReference type="InterPro" id="IPR029016">
    <property type="entry name" value="GAF-like_dom_sf"/>
</dbReference>
<sequence length="1174" mass="131946">MSGLDSNRVNPVNQGAANGGELDPFFELAPDCMALANRDGQLQRVNASWERCFGHPDRGGCRDVFAIAHPDDRPQLERDWASLTPENPRAEWERRCQLSARGDRRLRWIVQSHPNGESVYLVGRELDDPAPPPALAARRSPQTDRLAAIVAALPQPIYLLDRETRVLTTNDAGARLWGHSPESVRGKPLSEFPLPAGSCEAIAALHQHVFETAKPRKSELPWKSGKLSREYEITAIPMTWTEATATPEEIDGALIVVQDVGDRKALQKELAWREELWRAFFSSAPAGMAILNHQLRYVQINERLAEMKGLSVSEQLGKAFAEVMPNIAKNFEPIMRLILASGEPMLNIEVSGQVGTQTENRTWDASLFPLFGSDDRPKGLGLIMVDITDRKQAEAELKAAQTRLQNLLAASPMVLYSCDPQQDYRPTFISENIEAQMGYSPQTFLDNPGFWEECVHPQDRDRLGEVLHHLEGRNTLSLEYRFGDARGNYRWLLDAIEVLRDRHGQPVEIVGCLQDITERKQASIIQEELLRRNESLVEALGEIVYDYFVSTEFIVWDGAYTAVLGYSPAEMVTDAKISWLDRVHPDDLDGVFKELDKAVDGRRLYNIEYRLRHRDGFYLWMHDKGAIHYNERGEAERIVGILTNITERKQAEQALRDSEARFRQIAEREALLNQLTEQIRTSLELDTILETAVTAIRQLLYIDRCHFIWFHRADEADDATIKMADSESCEISGIAPGQSYWEIVKESRREDLGDFVGCYPQILDPQLSDRLLALEPIRLDDLGDLPTPSSYRLCSEWNYTALVLLPLQTLGGEIGAIACGHHSGPRPWKNAEIELLQAAANQLAIAIHQAELYKKATLAASQAQAQTKQLEATLRELQQTQTQLIQTEKMSSLGQMVAGVAHEINNPVNFITGNLQHADEYIKDLLGLIELYRQHYPDPVEEIEEEAEAIEVDFLIEDLPKLLSSMKVGADRIREIVRSLRNFSRLDEAKMKPVDIHEGIESTLLILHNRLKGKGEKPEIKIVRDYDELPLVECYGGELNQVFMNLLANAIDALEGQPPPHRITIRTLRKAPQPDGDPAIAPTEPNSSERVFISISDNGPGMNEEVKASLFDPFFTTKPVGKGTGLGLAISYQIVVDKHQGQLWCESQPDRGAKFCIEIPVAPSPTPPPETLPC</sequence>
<keyword evidence="5" id="KW-0418">Kinase</keyword>
<dbReference type="InterPro" id="IPR052162">
    <property type="entry name" value="Sensor_kinase/Photoreceptor"/>
</dbReference>
<evidence type="ECO:0000256" key="2">
    <source>
        <dbReference type="ARBA" id="ARBA00012438"/>
    </source>
</evidence>
<dbReference type="InterPro" id="IPR003661">
    <property type="entry name" value="HisK_dim/P_dom"/>
</dbReference>
<feature type="domain" description="PAS" evidence="10">
    <location>
        <begin position="529"/>
        <end position="602"/>
    </location>
</feature>
<dbReference type="SMART" id="SM00086">
    <property type="entry name" value="PAC"/>
    <property type="match status" value="3"/>
</dbReference>
<dbReference type="CDD" id="cd00082">
    <property type="entry name" value="HisKA"/>
    <property type="match status" value="1"/>
</dbReference>
<proteinExistence type="predicted"/>
<dbReference type="Gene3D" id="1.10.287.130">
    <property type="match status" value="1"/>
</dbReference>
<dbReference type="GO" id="GO:0000155">
    <property type="term" value="F:phosphorelay sensor kinase activity"/>
    <property type="evidence" value="ECO:0007669"/>
    <property type="project" value="InterPro"/>
</dbReference>
<feature type="domain" description="PAC" evidence="11">
    <location>
        <begin position="605"/>
        <end position="657"/>
    </location>
</feature>